<dbReference type="InterPro" id="IPR036390">
    <property type="entry name" value="WH_DNA-bd_sf"/>
</dbReference>
<accession>A0ABW5GNF1</accession>
<keyword evidence="1" id="KW-0805">Transcription regulation</keyword>
<dbReference type="PANTHER" id="PTHR34580">
    <property type="match status" value="1"/>
</dbReference>
<dbReference type="RefSeq" id="WP_345400927.1">
    <property type="nucleotide sequence ID" value="NZ_BAABHG010000012.1"/>
</dbReference>
<dbReference type="Pfam" id="PF13280">
    <property type="entry name" value="WYL"/>
    <property type="match status" value="1"/>
</dbReference>
<dbReference type="EMBL" id="JBHUKU010000015">
    <property type="protein sequence ID" value="MFD2462370.1"/>
    <property type="molecule type" value="Genomic_DNA"/>
</dbReference>
<keyword evidence="2" id="KW-0804">Transcription</keyword>
<dbReference type="Proteomes" id="UP001597419">
    <property type="component" value="Unassembled WGS sequence"/>
</dbReference>
<organism evidence="4 5">
    <name type="scientific">Amycolatopsis samaneae</name>
    <dbReference type="NCBI Taxonomy" id="664691"/>
    <lineage>
        <taxon>Bacteria</taxon>
        <taxon>Bacillati</taxon>
        <taxon>Actinomycetota</taxon>
        <taxon>Actinomycetes</taxon>
        <taxon>Pseudonocardiales</taxon>
        <taxon>Pseudonocardiaceae</taxon>
        <taxon>Amycolatopsis</taxon>
    </lineage>
</organism>
<dbReference type="InterPro" id="IPR028349">
    <property type="entry name" value="PafC-like"/>
</dbReference>
<reference evidence="5" key="1">
    <citation type="journal article" date="2019" name="Int. J. Syst. Evol. Microbiol.">
        <title>The Global Catalogue of Microorganisms (GCM) 10K type strain sequencing project: providing services to taxonomists for standard genome sequencing and annotation.</title>
        <authorList>
            <consortium name="The Broad Institute Genomics Platform"/>
            <consortium name="The Broad Institute Genome Sequencing Center for Infectious Disease"/>
            <person name="Wu L."/>
            <person name="Ma J."/>
        </authorList>
    </citation>
    <scope>NUCLEOTIDE SEQUENCE [LARGE SCALE GENOMIC DNA]</scope>
    <source>
        <strain evidence="5">CGMCC 4.7643</strain>
    </source>
</reference>
<dbReference type="PROSITE" id="PS51000">
    <property type="entry name" value="HTH_DEOR_2"/>
    <property type="match status" value="1"/>
</dbReference>
<dbReference type="InterPro" id="IPR001034">
    <property type="entry name" value="DeoR_HTH"/>
</dbReference>
<feature type="domain" description="HTH deoR-type" evidence="3">
    <location>
        <begin position="4"/>
        <end position="63"/>
    </location>
</feature>
<evidence type="ECO:0000313" key="5">
    <source>
        <dbReference type="Proteomes" id="UP001597419"/>
    </source>
</evidence>
<evidence type="ECO:0000256" key="2">
    <source>
        <dbReference type="ARBA" id="ARBA00023163"/>
    </source>
</evidence>
<dbReference type="Gene3D" id="1.10.10.10">
    <property type="entry name" value="Winged helix-like DNA-binding domain superfamily/Winged helix DNA-binding domain"/>
    <property type="match status" value="1"/>
</dbReference>
<dbReference type="PANTHER" id="PTHR34580:SF3">
    <property type="entry name" value="PROTEIN PAFB"/>
    <property type="match status" value="1"/>
</dbReference>
<comment type="caution">
    <text evidence="4">The sequence shown here is derived from an EMBL/GenBank/DDBJ whole genome shotgun (WGS) entry which is preliminary data.</text>
</comment>
<evidence type="ECO:0000259" key="3">
    <source>
        <dbReference type="PROSITE" id="PS51000"/>
    </source>
</evidence>
<dbReference type="InterPro" id="IPR051534">
    <property type="entry name" value="CBASS_pafABC_assoc_protein"/>
</dbReference>
<gene>
    <name evidence="4" type="ORF">ACFSYJ_27440</name>
</gene>
<evidence type="ECO:0000256" key="1">
    <source>
        <dbReference type="ARBA" id="ARBA00023015"/>
    </source>
</evidence>
<dbReference type="SUPFAM" id="SSF46785">
    <property type="entry name" value="Winged helix' DNA-binding domain"/>
    <property type="match status" value="1"/>
</dbReference>
<proteinExistence type="predicted"/>
<dbReference type="Pfam" id="PF08279">
    <property type="entry name" value="HTH_11"/>
    <property type="match status" value="1"/>
</dbReference>
<keyword evidence="5" id="KW-1185">Reference proteome</keyword>
<evidence type="ECO:0000313" key="4">
    <source>
        <dbReference type="EMBL" id="MFD2462370.1"/>
    </source>
</evidence>
<dbReference type="InterPro" id="IPR026881">
    <property type="entry name" value="WYL_dom"/>
</dbReference>
<sequence length="327" mass="35777">MTRPIARVLTLLEILQGGGTRTVAELAERLGVDERTVRRYVEHLLDLDIPVRSVRGRYGGYRLAPGYRMPPLMLTGEEALAVLLGLVAGRRAGMVTTSAVAAESASAKIRRVLPETLGRRLDALLAVADFTAPARPAHFSEAETLLAVAEAARDRRPVALSYVAGHGRASERVVHPYGIVAHSGRWYLTGFDSAGGEVRTFRVDRITAVEPHSGTFEVPDGFDPAERVLTAMAEAPYEHEVSVRIRATPEEVRAVFPPSVATSTEISVESGFSWLRAGIRARRLDWIPPRLALLDRPFVIERPEALRELVRSFAGRLADHAGNQPES</sequence>
<name>A0ABW5GNF1_9PSEU</name>
<dbReference type="InterPro" id="IPR036388">
    <property type="entry name" value="WH-like_DNA-bd_sf"/>
</dbReference>
<dbReference type="InterPro" id="IPR013196">
    <property type="entry name" value="HTH_11"/>
</dbReference>
<dbReference type="PIRSF" id="PIRSF016838">
    <property type="entry name" value="PafC"/>
    <property type="match status" value="1"/>
</dbReference>
<dbReference type="PROSITE" id="PS52050">
    <property type="entry name" value="WYL"/>
    <property type="match status" value="1"/>
</dbReference>
<protein>
    <submittedName>
        <fullName evidence="4">YafY family protein</fullName>
    </submittedName>
</protein>